<feature type="signal peptide" evidence="1">
    <location>
        <begin position="1"/>
        <end position="19"/>
    </location>
</feature>
<protein>
    <submittedName>
        <fullName evidence="2">Uncharacterized protein</fullName>
    </submittedName>
</protein>
<reference evidence="2" key="1">
    <citation type="journal article" date="2021" name="Mol. Ecol. Resour.">
        <title>Apolygus lucorum genome provides insights into omnivorousness and mesophyll feeding.</title>
        <authorList>
            <person name="Liu Y."/>
            <person name="Liu H."/>
            <person name="Wang H."/>
            <person name="Huang T."/>
            <person name="Liu B."/>
            <person name="Yang B."/>
            <person name="Yin L."/>
            <person name="Li B."/>
            <person name="Zhang Y."/>
            <person name="Zhang S."/>
            <person name="Jiang F."/>
            <person name="Zhang X."/>
            <person name="Ren Y."/>
            <person name="Wang B."/>
            <person name="Wang S."/>
            <person name="Lu Y."/>
            <person name="Wu K."/>
            <person name="Fan W."/>
            <person name="Wang G."/>
        </authorList>
    </citation>
    <scope>NUCLEOTIDE SEQUENCE</scope>
    <source>
        <strain evidence="2">12Hb</strain>
    </source>
</reference>
<dbReference type="AlphaFoldDB" id="A0A8S9XHB7"/>
<name>A0A8S9XHB7_APOLU</name>
<feature type="non-terminal residue" evidence="2">
    <location>
        <position position="1"/>
    </location>
</feature>
<evidence type="ECO:0000256" key="1">
    <source>
        <dbReference type="SAM" id="SignalP"/>
    </source>
</evidence>
<evidence type="ECO:0000313" key="2">
    <source>
        <dbReference type="EMBL" id="KAF6208383.1"/>
    </source>
</evidence>
<proteinExistence type="predicted"/>
<keyword evidence="3" id="KW-1185">Reference proteome</keyword>
<accession>A0A8S9XHB7</accession>
<evidence type="ECO:0000313" key="3">
    <source>
        <dbReference type="Proteomes" id="UP000466442"/>
    </source>
</evidence>
<comment type="caution">
    <text evidence="2">The sequence shown here is derived from an EMBL/GenBank/DDBJ whole genome shotgun (WGS) entry which is preliminary data.</text>
</comment>
<organism evidence="2 3">
    <name type="scientific">Apolygus lucorum</name>
    <name type="common">Small green plant bug</name>
    <name type="synonym">Lygocoris lucorum</name>
    <dbReference type="NCBI Taxonomy" id="248454"/>
    <lineage>
        <taxon>Eukaryota</taxon>
        <taxon>Metazoa</taxon>
        <taxon>Ecdysozoa</taxon>
        <taxon>Arthropoda</taxon>
        <taxon>Hexapoda</taxon>
        <taxon>Insecta</taxon>
        <taxon>Pterygota</taxon>
        <taxon>Neoptera</taxon>
        <taxon>Paraneoptera</taxon>
        <taxon>Hemiptera</taxon>
        <taxon>Heteroptera</taxon>
        <taxon>Panheteroptera</taxon>
        <taxon>Cimicomorpha</taxon>
        <taxon>Miridae</taxon>
        <taxon>Mirini</taxon>
        <taxon>Apolygus</taxon>
    </lineage>
</organism>
<dbReference type="EMBL" id="WIXP02000007">
    <property type="protein sequence ID" value="KAF6208383.1"/>
    <property type="molecule type" value="Genomic_DNA"/>
</dbReference>
<keyword evidence="1" id="KW-0732">Signal</keyword>
<gene>
    <name evidence="2" type="ORF">GE061_016837</name>
</gene>
<sequence length="140" mass="15793">MRAKTRLSLILLLYPTSDTIKEPQGNTPNDGDTSSDRERGLSVFFSLKRIISLTTPRPVNPSGLTPLKRIIEEVDSWCPRLNGQRLVEFLPPGEGPELRVKSALLWIRLEARSTPPQRNVTLWAIRIKHHLPNATHLSGK</sequence>
<dbReference type="OrthoDB" id="6516235at2759"/>
<feature type="chain" id="PRO_5035886164" evidence="1">
    <location>
        <begin position="20"/>
        <end position="140"/>
    </location>
</feature>
<dbReference type="Proteomes" id="UP000466442">
    <property type="component" value="Unassembled WGS sequence"/>
</dbReference>